<protein>
    <submittedName>
        <fullName evidence="1">Uncharacterized protein</fullName>
    </submittedName>
</protein>
<comment type="caution">
    <text evidence="1">The sequence shown here is derived from an EMBL/GenBank/DDBJ whole genome shotgun (WGS) entry which is preliminary data.</text>
</comment>
<evidence type="ECO:0000313" key="1">
    <source>
        <dbReference type="EMBL" id="CAI2377105.1"/>
    </source>
</evidence>
<dbReference type="Proteomes" id="UP001295684">
    <property type="component" value="Unassembled WGS sequence"/>
</dbReference>
<evidence type="ECO:0000313" key="2">
    <source>
        <dbReference type="Proteomes" id="UP001295684"/>
    </source>
</evidence>
<dbReference type="EMBL" id="CAMPGE010018714">
    <property type="protein sequence ID" value="CAI2377105.1"/>
    <property type="molecule type" value="Genomic_DNA"/>
</dbReference>
<gene>
    <name evidence="1" type="ORF">ECRASSUSDP1_LOCUS18487</name>
</gene>
<keyword evidence="2" id="KW-1185">Reference proteome</keyword>
<accession>A0AAD2D1Z7</accession>
<proteinExistence type="predicted"/>
<name>A0AAD2D1Z7_EUPCR</name>
<organism evidence="1 2">
    <name type="scientific">Euplotes crassus</name>
    <dbReference type="NCBI Taxonomy" id="5936"/>
    <lineage>
        <taxon>Eukaryota</taxon>
        <taxon>Sar</taxon>
        <taxon>Alveolata</taxon>
        <taxon>Ciliophora</taxon>
        <taxon>Intramacronucleata</taxon>
        <taxon>Spirotrichea</taxon>
        <taxon>Hypotrichia</taxon>
        <taxon>Euplotida</taxon>
        <taxon>Euplotidae</taxon>
        <taxon>Moneuplotes</taxon>
    </lineage>
</organism>
<dbReference type="AlphaFoldDB" id="A0AAD2D1Z7"/>
<sequence length="263" mass="30771">MDPLSNCQVCGSLIHYPQTHCYEHLLVKFKSEHWKVITQCLSAWREQISIGVGTKCYIEEQKAEKNLLQSEESFDYMIFMISCDNVLLDSFYQHKEPLRVYIEKTYLKKYHSLRLPKFERLIIKKDKQGEKMAFVDYFSPLKHPIDELTISAKRTGEKIKWCLPLILNHPGKLQRVSFSCFLILTKELKRLFSACDFMKNIIFAQCEFGIDVNHKLLPPAGWESRSKVTEKIQIIGCTFPGSSDEFKAIVRQFYPKTKIQISN</sequence>
<reference evidence="1" key="1">
    <citation type="submission" date="2023-07" db="EMBL/GenBank/DDBJ databases">
        <authorList>
            <consortium name="AG Swart"/>
            <person name="Singh M."/>
            <person name="Singh A."/>
            <person name="Seah K."/>
            <person name="Emmerich C."/>
        </authorList>
    </citation>
    <scope>NUCLEOTIDE SEQUENCE</scope>
    <source>
        <strain evidence="1">DP1</strain>
    </source>
</reference>